<evidence type="ECO:0000256" key="1">
    <source>
        <dbReference type="SAM" id="MobiDB-lite"/>
    </source>
</evidence>
<comment type="caution">
    <text evidence="2">The sequence shown here is derived from an EMBL/GenBank/DDBJ whole genome shotgun (WGS) entry which is preliminary data.</text>
</comment>
<gene>
    <name evidence="2" type="ORF">L195_g017523</name>
</gene>
<feature type="region of interest" description="Disordered" evidence="1">
    <location>
        <begin position="1"/>
        <end position="22"/>
    </location>
</feature>
<proteinExistence type="predicted"/>
<sequence>MAEDSNPARALTSMEVGEGEWRDRDHILSGETDSSLLPQQTIEQKVWLTSASELRARQAQATSFPLPTRLEREVFVPTFLVFKQCLFTAGKEKPQRTKQIHDELFPRTRPIEQAPKATGVERRGNSLDYLFYPARPRLVILVAKRRLDHNHNRVAYRAVPSDQRKG</sequence>
<dbReference type="EMBL" id="ASHM01012401">
    <property type="protein sequence ID" value="PNX94350.1"/>
    <property type="molecule type" value="Genomic_DNA"/>
</dbReference>
<feature type="non-terminal residue" evidence="2">
    <location>
        <position position="166"/>
    </location>
</feature>
<name>A0A2K3MU59_TRIPR</name>
<dbReference type="AlphaFoldDB" id="A0A2K3MU59"/>
<evidence type="ECO:0000313" key="3">
    <source>
        <dbReference type="Proteomes" id="UP000236291"/>
    </source>
</evidence>
<reference evidence="2 3" key="2">
    <citation type="journal article" date="2017" name="Front. Plant Sci.">
        <title>Gene Classification and Mining of Molecular Markers Useful in Red Clover (Trifolium pratense) Breeding.</title>
        <authorList>
            <person name="Istvanek J."/>
            <person name="Dluhosova J."/>
            <person name="Dluhos P."/>
            <person name="Patkova L."/>
            <person name="Nedelnik J."/>
            <person name="Repkova J."/>
        </authorList>
    </citation>
    <scope>NUCLEOTIDE SEQUENCE [LARGE SCALE GENOMIC DNA]</scope>
    <source>
        <strain evidence="3">cv. Tatra</strain>
        <tissue evidence="2">Young leaves</tissue>
    </source>
</reference>
<evidence type="ECO:0000313" key="2">
    <source>
        <dbReference type="EMBL" id="PNX94350.1"/>
    </source>
</evidence>
<accession>A0A2K3MU59</accession>
<dbReference type="Proteomes" id="UP000236291">
    <property type="component" value="Unassembled WGS sequence"/>
</dbReference>
<reference evidence="2 3" key="1">
    <citation type="journal article" date="2014" name="Am. J. Bot.">
        <title>Genome assembly and annotation for red clover (Trifolium pratense; Fabaceae).</title>
        <authorList>
            <person name="Istvanek J."/>
            <person name="Jaros M."/>
            <person name="Krenek A."/>
            <person name="Repkova J."/>
        </authorList>
    </citation>
    <scope>NUCLEOTIDE SEQUENCE [LARGE SCALE GENOMIC DNA]</scope>
    <source>
        <strain evidence="3">cv. Tatra</strain>
        <tissue evidence="2">Young leaves</tissue>
    </source>
</reference>
<protein>
    <submittedName>
        <fullName evidence="2">Uncharacterized protein</fullName>
    </submittedName>
</protein>
<organism evidence="2 3">
    <name type="scientific">Trifolium pratense</name>
    <name type="common">Red clover</name>
    <dbReference type="NCBI Taxonomy" id="57577"/>
    <lineage>
        <taxon>Eukaryota</taxon>
        <taxon>Viridiplantae</taxon>
        <taxon>Streptophyta</taxon>
        <taxon>Embryophyta</taxon>
        <taxon>Tracheophyta</taxon>
        <taxon>Spermatophyta</taxon>
        <taxon>Magnoliopsida</taxon>
        <taxon>eudicotyledons</taxon>
        <taxon>Gunneridae</taxon>
        <taxon>Pentapetalae</taxon>
        <taxon>rosids</taxon>
        <taxon>fabids</taxon>
        <taxon>Fabales</taxon>
        <taxon>Fabaceae</taxon>
        <taxon>Papilionoideae</taxon>
        <taxon>50 kb inversion clade</taxon>
        <taxon>NPAAA clade</taxon>
        <taxon>Hologalegina</taxon>
        <taxon>IRL clade</taxon>
        <taxon>Trifolieae</taxon>
        <taxon>Trifolium</taxon>
    </lineage>
</organism>